<organism evidence="3 4">
    <name type="scientific">Dendrobium catenatum</name>
    <dbReference type="NCBI Taxonomy" id="906689"/>
    <lineage>
        <taxon>Eukaryota</taxon>
        <taxon>Viridiplantae</taxon>
        <taxon>Streptophyta</taxon>
        <taxon>Embryophyta</taxon>
        <taxon>Tracheophyta</taxon>
        <taxon>Spermatophyta</taxon>
        <taxon>Magnoliopsida</taxon>
        <taxon>Liliopsida</taxon>
        <taxon>Asparagales</taxon>
        <taxon>Orchidaceae</taxon>
        <taxon>Epidendroideae</taxon>
        <taxon>Malaxideae</taxon>
        <taxon>Dendrobiinae</taxon>
        <taxon>Dendrobium</taxon>
    </lineage>
</organism>
<feature type="compositionally biased region" description="Basic residues" evidence="1">
    <location>
        <begin position="477"/>
        <end position="486"/>
    </location>
</feature>
<feature type="domain" description="DUF4283" evidence="2">
    <location>
        <begin position="12"/>
        <end position="93"/>
    </location>
</feature>
<dbReference type="GO" id="GO:0008270">
    <property type="term" value="F:zinc ion binding"/>
    <property type="evidence" value="ECO:0007669"/>
    <property type="project" value="InterPro"/>
</dbReference>
<evidence type="ECO:0000259" key="2">
    <source>
        <dbReference type="Pfam" id="PF14111"/>
    </source>
</evidence>
<dbReference type="EMBL" id="KZ502939">
    <property type="protein sequence ID" value="PKU70272.1"/>
    <property type="molecule type" value="Genomic_DNA"/>
</dbReference>
<reference evidence="3 4" key="2">
    <citation type="journal article" date="2017" name="Nature">
        <title>The Apostasia genome and the evolution of orchids.</title>
        <authorList>
            <person name="Zhang G.Q."/>
            <person name="Liu K.W."/>
            <person name="Li Z."/>
            <person name="Lohaus R."/>
            <person name="Hsiao Y.Y."/>
            <person name="Niu S.C."/>
            <person name="Wang J.Y."/>
            <person name="Lin Y.C."/>
            <person name="Xu Q."/>
            <person name="Chen L.J."/>
            <person name="Yoshida K."/>
            <person name="Fujiwara S."/>
            <person name="Wang Z.W."/>
            <person name="Zhang Y.Q."/>
            <person name="Mitsuda N."/>
            <person name="Wang M."/>
            <person name="Liu G.H."/>
            <person name="Pecoraro L."/>
            <person name="Huang H.X."/>
            <person name="Xiao X.J."/>
            <person name="Lin M."/>
            <person name="Wu X.Y."/>
            <person name="Wu W.L."/>
            <person name="Chen Y.Y."/>
            <person name="Chang S.B."/>
            <person name="Sakamoto S."/>
            <person name="Ohme-Takagi M."/>
            <person name="Yagi M."/>
            <person name="Zeng S.J."/>
            <person name="Shen C.Y."/>
            <person name="Yeh C.M."/>
            <person name="Luo Y.B."/>
            <person name="Tsai W.C."/>
            <person name="Van de Peer Y."/>
            <person name="Liu Z.J."/>
        </authorList>
    </citation>
    <scope>NUCLEOTIDE SEQUENCE [LARGE SCALE GENOMIC DNA]</scope>
    <source>
        <tissue evidence="3">The whole plant</tissue>
    </source>
</reference>
<dbReference type="InterPro" id="IPR036875">
    <property type="entry name" value="Znf_CCHC_sf"/>
</dbReference>
<evidence type="ECO:0000313" key="3">
    <source>
        <dbReference type="EMBL" id="PKU70272.1"/>
    </source>
</evidence>
<dbReference type="STRING" id="906689.A0A2I0W3P3"/>
<dbReference type="InterPro" id="IPR025558">
    <property type="entry name" value="DUF4283"/>
</dbReference>
<dbReference type="PANTHER" id="PTHR31286">
    <property type="entry name" value="GLYCINE-RICH CELL WALL STRUCTURAL PROTEIN 1.8-LIKE"/>
    <property type="match status" value="1"/>
</dbReference>
<evidence type="ECO:0000256" key="1">
    <source>
        <dbReference type="SAM" id="MobiDB-lite"/>
    </source>
</evidence>
<proteinExistence type="predicted"/>
<dbReference type="SUPFAM" id="SSF57756">
    <property type="entry name" value="Retrovirus zinc finger-like domains"/>
    <property type="match status" value="1"/>
</dbReference>
<reference evidence="3 4" key="1">
    <citation type="journal article" date="2016" name="Sci. Rep.">
        <title>The Dendrobium catenatum Lindl. genome sequence provides insights into polysaccharide synthase, floral development and adaptive evolution.</title>
        <authorList>
            <person name="Zhang G.Q."/>
            <person name="Xu Q."/>
            <person name="Bian C."/>
            <person name="Tsai W.C."/>
            <person name="Yeh C.M."/>
            <person name="Liu K.W."/>
            <person name="Yoshida K."/>
            <person name="Zhang L.S."/>
            <person name="Chang S.B."/>
            <person name="Chen F."/>
            <person name="Shi Y."/>
            <person name="Su Y.Y."/>
            <person name="Zhang Y.Q."/>
            <person name="Chen L.J."/>
            <person name="Yin Y."/>
            <person name="Lin M."/>
            <person name="Huang H."/>
            <person name="Deng H."/>
            <person name="Wang Z.W."/>
            <person name="Zhu S.L."/>
            <person name="Zhao X."/>
            <person name="Deng C."/>
            <person name="Niu S.C."/>
            <person name="Huang J."/>
            <person name="Wang M."/>
            <person name="Liu G.H."/>
            <person name="Yang H.J."/>
            <person name="Xiao X.J."/>
            <person name="Hsiao Y.Y."/>
            <person name="Wu W.L."/>
            <person name="Chen Y.Y."/>
            <person name="Mitsuda N."/>
            <person name="Ohme-Takagi M."/>
            <person name="Luo Y.B."/>
            <person name="Van de Peer Y."/>
            <person name="Liu Z.J."/>
        </authorList>
    </citation>
    <scope>NUCLEOTIDE SEQUENCE [LARGE SCALE GENOMIC DNA]</scope>
    <source>
        <tissue evidence="3">The whole plant</tissue>
    </source>
</reference>
<gene>
    <name evidence="3" type="ORF">MA16_Dca021608</name>
</gene>
<dbReference type="PANTHER" id="PTHR31286:SF99">
    <property type="entry name" value="DUF4283 DOMAIN-CONTAINING PROTEIN"/>
    <property type="match status" value="1"/>
</dbReference>
<protein>
    <recommendedName>
        <fullName evidence="2">DUF4283 domain-containing protein</fullName>
    </recommendedName>
</protein>
<evidence type="ECO:0000313" key="4">
    <source>
        <dbReference type="Proteomes" id="UP000233837"/>
    </source>
</evidence>
<dbReference type="AlphaFoldDB" id="A0A2I0W3P3"/>
<keyword evidence="4" id="KW-1185">Reference proteome</keyword>
<name>A0A2I0W3P3_9ASPA</name>
<dbReference type="Proteomes" id="UP000233837">
    <property type="component" value="Unassembled WGS sequence"/>
</dbReference>
<accession>A0A2I0W3P3</accession>
<feature type="region of interest" description="Disordered" evidence="1">
    <location>
        <begin position="477"/>
        <end position="496"/>
    </location>
</feature>
<sequence>MNSHIEDANSHVLRNSLVIKVLGSNIPFPICSRELCNQWSKFEKFHLTTLVLDWILCSFFNPDAVDDVLEGGPWFIGGNIIGLDKWSPNFSPESLKGLTAPIWIRLTCLPLHCWDEHNICRIASMIGTPLYLDVNSFKWTKREYARVCVLLELDKKLQRRIWIEGKNGRSFQRVEYEKISSLCFHYGKIGHLKRKCPSLTSTEHNVTEIRKTPNQEAAGSKDNVELGPWIQVKFKKNKAFRKYIPKQINSASNIDPTLGQAIMEEGEIVETHNNVEIQKSATNVIIKSKILDCQLEDLELNKSSSISDVSEGEGCLRTQVYPKGLLANSGIPYHNSAVIAQGVINNNTMEKDLSPVSVSGELQRKNDLINNCVENKITYSLPHKANEKEKMSSSIDNTLIIFEEERKKLLSRSDISGEIVILDSVSIQNNSNPPVETEEAIEGIISTNVVKYQANIKFKLQKELKSLGNVSIPSKLRKNEKIKRKSGGSFPTPKPK</sequence>
<dbReference type="GO" id="GO:0003676">
    <property type="term" value="F:nucleic acid binding"/>
    <property type="evidence" value="ECO:0007669"/>
    <property type="project" value="InterPro"/>
</dbReference>
<dbReference type="Pfam" id="PF14111">
    <property type="entry name" value="DUF4283"/>
    <property type="match status" value="1"/>
</dbReference>
<dbReference type="InterPro" id="IPR040256">
    <property type="entry name" value="At4g02000-like"/>
</dbReference>